<dbReference type="Proteomes" id="UP001408789">
    <property type="component" value="Unassembled WGS sequence"/>
</dbReference>
<evidence type="ECO:0000256" key="4">
    <source>
        <dbReference type="SAM" id="MobiDB-lite"/>
    </source>
</evidence>
<dbReference type="Pfam" id="PF07557">
    <property type="entry name" value="Shugoshin_C"/>
    <property type="match status" value="1"/>
</dbReference>
<organism evidence="6 7">
    <name type="scientific">Deinandra increscens subsp. villosa</name>
    <dbReference type="NCBI Taxonomy" id="3103831"/>
    <lineage>
        <taxon>Eukaryota</taxon>
        <taxon>Viridiplantae</taxon>
        <taxon>Streptophyta</taxon>
        <taxon>Embryophyta</taxon>
        <taxon>Tracheophyta</taxon>
        <taxon>Spermatophyta</taxon>
        <taxon>Magnoliopsida</taxon>
        <taxon>eudicotyledons</taxon>
        <taxon>Gunneridae</taxon>
        <taxon>Pentapetalae</taxon>
        <taxon>asterids</taxon>
        <taxon>campanulids</taxon>
        <taxon>Asterales</taxon>
        <taxon>Asteraceae</taxon>
        <taxon>Asteroideae</taxon>
        <taxon>Heliantheae alliance</taxon>
        <taxon>Madieae</taxon>
        <taxon>Madiinae</taxon>
        <taxon>Deinandra</taxon>
    </lineage>
</organism>
<dbReference type="AlphaFoldDB" id="A0AAP0D0Y1"/>
<reference evidence="6 7" key="1">
    <citation type="submission" date="2024-04" db="EMBL/GenBank/DDBJ databases">
        <title>The reference genome of an endangered Asteraceae, Deinandra increscens subsp. villosa, native to the Central Coast of California.</title>
        <authorList>
            <person name="Guilliams M."/>
            <person name="Hasenstab-Lehman K."/>
            <person name="Meyer R."/>
            <person name="Mcevoy S."/>
        </authorList>
    </citation>
    <scope>NUCLEOTIDE SEQUENCE [LARGE SCALE GENOMIC DNA]</scope>
    <source>
        <tissue evidence="6">Leaf</tissue>
    </source>
</reference>
<dbReference type="PANTHER" id="PTHR34373">
    <property type="entry name" value="SHUGOSHIN 2"/>
    <property type="match status" value="1"/>
</dbReference>
<feature type="region of interest" description="Disordered" evidence="4">
    <location>
        <begin position="192"/>
        <end position="352"/>
    </location>
</feature>
<evidence type="ECO:0000259" key="5">
    <source>
        <dbReference type="Pfam" id="PF07557"/>
    </source>
</evidence>
<dbReference type="GO" id="GO:0005634">
    <property type="term" value="C:nucleus"/>
    <property type="evidence" value="ECO:0007669"/>
    <property type="project" value="InterPro"/>
</dbReference>
<dbReference type="PANTHER" id="PTHR34373:SF9">
    <property type="entry name" value="SHUGOSHIN 2"/>
    <property type="match status" value="1"/>
</dbReference>
<dbReference type="InterPro" id="IPR011515">
    <property type="entry name" value="Shugoshin_C"/>
</dbReference>
<feature type="compositionally biased region" description="Basic and acidic residues" evidence="4">
    <location>
        <begin position="313"/>
        <end position="345"/>
    </location>
</feature>
<feature type="coiled-coil region" evidence="3">
    <location>
        <begin position="73"/>
        <end position="128"/>
    </location>
</feature>
<protein>
    <recommendedName>
        <fullName evidence="5">Shugoshin C-terminal domain-containing protein</fullName>
    </recommendedName>
</protein>
<comment type="caution">
    <text evidence="6">The sequence shown here is derived from an EMBL/GenBank/DDBJ whole genome shotgun (WGS) entry which is preliminary data.</text>
</comment>
<evidence type="ECO:0000313" key="6">
    <source>
        <dbReference type="EMBL" id="KAK9064072.1"/>
    </source>
</evidence>
<comment type="similarity">
    <text evidence="1">Belongs to the shugoshin family.</text>
</comment>
<name>A0AAP0D0Y1_9ASTR</name>
<dbReference type="GO" id="GO:0045144">
    <property type="term" value="P:meiotic sister chromatid segregation"/>
    <property type="evidence" value="ECO:0007669"/>
    <property type="project" value="InterPro"/>
</dbReference>
<feature type="compositionally biased region" description="Basic residues" evidence="4">
    <location>
        <begin position="257"/>
        <end position="268"/>
    </location>
</feature>
<evidence type="ECO:0000256" key="2">
    <source>
        <dbReference type="ARBA" id="ARBA00022829"/>
    </source>
</evidence>
<accession>A0AAP0D0Y1</accession>
<keyword evidence="3" id="KW-0175">Coiled coil</keyword>
<proteinExistence type="inferred from homology"/>
<feature type="compositionally biased region" description="Basic and acidic residues" evidence="4">
    <location>
        <begin position="270"/>
        <end position="279"/>
    </location>
</feature>
<feature type="compositionally biased region" description="Basic and acidic residues" evidence="4">
    <location>
        <begin position="289"/>
        <end position="298"/>
    </location>
</feature>
<evidence type="ECO:0000256" key="1">
    <source>
        <dbReference type="ARBA" id="ARBA00010845"/>
    </source>
</evidence>
<evidence type="ECO:0000313" key="7">
    <source>
        <dbReference type="Proteomes" id="UP001408789"/>
    </source>
</evidence>
<gene>
    <name evidence="6" type="ORF">SSX86_017944</name>
</gene>
<dbReference type="GO" id="GO:0000775">
    <property type="term" value="C:chromosome, centromeric region"/>
    <property type="evidence" value="ECO:0007669"/>
    <property type="project" value="InterPro"/>
</dbReference>
<feature type="compositionally biased region" description="Basic and acidic residues" evidence="4">
    <location>
        <begin position="246"/>
        <end position="256"/>
    </location>
</feature>
<sequence length="362" mass="41416">MSKIMKIMDDPPVHDSNFDFSTEVCSTEIYQPKVAEMTKGKSRMSGRKALSNISNIQQGFKASNQDHNTGPSSDVLRRHIEQLQKEKEALMKHLADKNKVIELSGIEIQKLRVTLEKVKQQNLQLAQSNCQMLAELNSVKERQKLLNHELGCKNGLIIAKNLELEGKNKTRMCQADDIDHNMVAEPEEIEVCPEADGDDDKHYTRSRGQISKTEPEEIEVCPEADSDDDKHYTRSRRQISKSLIHSNEKIQDNDKGKSKRLQKRRQSAKFKLDEHKPTEDYDVPPCSLPHDDDDKMKVNDSIVGRSSSSSSSKQEDKEGDSFQDHNKPQEHRKTSLSRPVREAAKKVQSYKEVNLVVKMRRE</sequence>
<keyword evidence="7" id="KW-1185">Reference proteome</keyword>
<dbReference type="InterPro" id="IPR044693">
    <property type="entry name" value="SGO_plant"/>
</dbReference>
<dbReference type="GO" id="GO:0034090">
    <property type="term" value="P:maintenance of meiotic sister chromatid cohesion"/>
    <property type="evidence" value="ECO:0007669"/>
    <property type="project" value="InterPro"/>
</dbReference>
<evidence type="ECO:0000256" key="3">
    <source>
        <dbReference type="SAM" id="Coils"/>
    </source>
</evidence>
<feature type="domain" description="Shugoshin C-terminal" evidence="5">
    <location>
        <begin position="337"/>
        <end position="361"/>
    </location>
</feature>
<dbReference type="EMBL" id="JBCNJP010000018">
    <property type="protein sequence ID" value="KAK9064072.1"/>
    <property type="molecule type" value="Genomic_DNA"/>
</dbReference>
<feature type="compositionally biased region" description="Acidic residues" evidence="4">
    <location>
        <begin position="216"/>
        <end position="227"/>
    </location>
</feature>
<keyword evidence="2" id="KW-0159">Chromosome partition</keyword>